<keyword evidence="2" id="KW-0472">Membrane</keyword>
<keyword evidence="2" id="KW-0812">Transmembrane</keyword>
<feature type="compositionally biased region" description="Pro residues" evidence="1">
    <location>
        <begin position="59"/>
        <end position="81"/>
    </location>
</feature>
<dbReference type="VEuPathDB" id="VectorBase:GPPI013660"/>
<feature type="transmembrane region" description="Helical" evidence="2">
    <location>
        <begin position="37"/>
        <end position="55"/>
    </location>
</feature>
<proteinExistence type="predicted"/>
<dbReference type="Proteomes" id="UP000092460">
    <property type="component" value="Unassembled WGS sequence"/>
</dbReference>
<evidence type="ECO:0000313" key="4">
    <source>
        <dbReference type="Proteomes" id="UP000092460"/>
    </source>
</evidence>
<protein>
    <submittedName>
        <fullName evidence="3">Uncharacterized protein</fullName>
    </submittedName>
</protein>
<dbReference type="EnsemblMetazoa" id="GPPI013660-RA">
    <property type="protein sequence ID" value="GPPI013660-PA"/>
    <property type="gene ID" value="GPPI013660"/>
</dbReference>
<dbReference type="AlphaFoldDB" id="A0A1B0AZ98"/>
<dbReference type="EMBL" id="JXJN01006212">
    <property type="status" value="NOT_ANNOTATED_CDS"/>
    <property type="molecule type" value="Genomic_DNA"/>
</dbReference>
<reference evidence="3" key="2">
    <citation type="submission" date="2020-05" db="UniProtKB">
        <authorList>
            <consortium name="EnsemblMetazoa"/>
        </authorList>
    </citation>
    <scope>IDENTIFICATION</scope>
    <source>
        <strain evidence="3">IAEA</strain>
    </source>
</reference>
<evidence type="ECO:0000256" key="2">
    <source>
        <dbReference type="SAM" id="Phobius"/>
    </source>
</evidence>
<name>A0A1B0AZ98_9MUSC</name>
<evidence type="ECO:0000256" key="1">
    <source>
        <dbReference type="SAM" id="MobiDB-lite"/>
    </source>
</evidence>
<organism evidence="3 4">
    <name type="scientific">Glossina palpalis gambiensis</name>
    <dbReference type="NCBI Taxonomy" id="67801"/>
    <lineage>
        <taxon>Eukaryota</taxon>
        <taxon>Metazoa</taxon>
        <taxon>Ecdysozoa</taxon>
        <taxon>Arthropoda</taxon>
        <taxon>Hexapoda</taxon>
        <taxon>Insecta</taxon>
        <taxon>Pterygota</taxon>
        <taxon>Neoptera</taxon>
        <taxon>Endopterygota</taxon>
        <taxon>Diptera</taxon>
        <taxon>Brachycera</taxon>
        <taxon>Muscomorpha</taxon>
        <taxon>Hippoboscoidea</taxon>
        <taxon>Glossinidae</taxon>
        <taxon>Glossina</taxon>
    </lineage>
</organism>
<keyword evidence="4" id="KW-1185">Reference proteome</keyword>
<keyword evidence="2" id="KW-1133">Transmembrane helix</keyword>
<sequence>MATAWGMQRRPAVVNQRSRVLIIDFKQQQAKYICSSYIIYLNHTFVLLLLLLGFTPPPPPPPPPSPSLSPPTSLPPSPTPPHTTNHRARHLFVVSFLIYSAI</sequence>
<accession>A0A1B0AZ98</accession>
<feature type="region of interest" description="Disordered" evidence="1">
    <location>
        <begin position="59"/>
        <end position="85"/>
    </location>
</feature>
<evidence type="ECO:0000313" key="3">
    <source>
        <dbReference type="EnsemblMetazoa" id="GPPI013660-PA"/>
    </source>
</evidence>
<reference evidence="4" key="1">
    <citation type="submission" date="2015-01" db="EMBL/GenBank/DDBJ databases">
        <authorList>
            <person name="Aksoy S."/>
            <person name="Warren W."/>
            <person name="Wilson R.K."/>
        </authorList>
    </citation>
    <scope>NUCLEOTIDE SEQUENCE [LARGE SCALE GENOMIC DNA]</scope>
    <source>
        <strain evidence="4">IAEA</strain>
    </source>
</reference>